<keyword evidence="14" id="KW-1185">Reference proteome</keyword>
<evidence type="ECO:0000256" key="3">
    <source>
        <dbReference type="ARBA" id="ARBA00022448"/>
    </source>
</evidence>
<evidence type="ECO:0000256" key="11">
    <source>
        <dbReference type="ARBA" id="ARBA00029433"/>
    </source>
</evidence>
<evidence type="ECO:0000256" key="10">
    <source>
        <dbReference type="ARBA" id="ARBA00023242"/>
    </source>
</evidence>
<accession>A0A1E4T9W5</accession>
<dbReference type="GO" id="GO:0015031">
    <property type="term" value="P:protein transport"/>
    <property type="evidence" value="ECO:0007669"/>
    <property type="project" value="UniProtKB-KW"/>
</dbReference>
<dbReference type="AlphaFoldDB" id="A0A1E4T9W5"/>
<evidence type="ECO:0000256" key="2">
    <source>
        <dbReference type="ARBA" id="ARBA00010102"/>
    </source>
</evidence>
<protein>
    <recommendedName>
        <fullName evidence="15">Anaphase-promoting complex subunit 4 WD40 domain-containing protein</fullName>
    </recommendedName>
</protein>
<sequence>MHNFNTNHEDLIHDVSYNFYGTRLATCSSDQTVKVFDLDESADSTNWILNDSFKAHEASVTRVVWAHPEFGQVIATCSFDRTIKIFQEVDHEPRTSGRRWKRVAVLPDSRGPVHDISFAPVHLGLKLAANGADGTLRIYEAIEPHNLYYWSLVFEKVVVPEPEGAREADASYCLSWCGSKYAPEQLVVGSLSRCYIFRKSSDDKYAQCEELPGHTGSLREVAWAPSMGRSFELVATACQDEKVRIFKLSPKSDLESSQALVSSAPDRLPQTADTVPTGDHKYDVELIGEFDDHKAQVWRVSWNVTGTVLASAGDDGRIRLWKSAYSGPFQCMSVISAENKCSDATD</sequence>
<dbReference type="Gene3D" id="2.130.10.10">
    <property type="entry name" value="YVTN repeat-like/Quinoprotein amine dehydrogenase"/>
    <property type="match status" value="1"/>
</dbReference>
<evidence type="ECO:0000256" key="12">
    <source>
        <dbReference type="PROSITE-ProRule" id="PRU00221"/>
    </source>
</evidence>
<organism evidence="13 14">
    <name type="scientific">Tortispora caseinolytica NRRL Y-17796</name>
    <dbReference type="NCBI Taxonomy" id="767744"/>
    <lineage>
        <taxon>Eukaryota</taxon>
        <taxon>Fungi</taxon>
        <taxon>Dikarya</taxon>
        <taxon>Ascomycota</taxon>
        <taxon>Saccharomycotina</taxon>
        <taxon>Trigonopsidomycetes</taxon>
        <taxon>Trigonopsidales</taxon>
        <taxon>Trigonopsidaceae</taxon>
        <taxon>Tortispora</taxon>
    </lineage>
</organism>
<name>A0A1E4T9W5_9ASCO</name>
<keyword evidence="9" id="KW-0906">Nuclear pore complex</keyword>
<dbReference type="PROSITE" id="PS50082">
    <property type="entry name" value="WD_REPEATS_2"/>
    <property type="match status" value="2"/>
</dbReference>
<feature type="repeat" description="WD" evidence="12">
    <location>
        <begin position="5"/>
        <end position="46"/>
    </location>
</feature>
<dbReference type="PROSITE" id="PS50294">
    <property type="entry name" value="WD_REPEATS_REGION"/>
    <property type="match status" value="1"/>
</dbReference>
<dbReference type="InterPro" id="IPR036322">
    <property type="entry name" value="WD40_repeat_dom_sf"/>
</dbReference>
<evidence type="ECO:0000256" key="7">
    <source>
        <dbReference type="ARBA" id="ARBA00022927"/>
    </source>
</evidence>
<evidence type="ECO:0000256" key="8">
    <source>
        <dbReference type="ARBA" id="ARBA00023010"/>
    </source>
</evidence>
<dbReference type="Pfam" id="PF00400">
    <property type="entry name" value="WD40"/>
    <property type="match status" value="3"/>
</dbReference>
<proteinExistence type="inferred from homology"/>
<dbReference type="GO" id="GO:0034198">
    <property type="term" value="P:cellular response to amino acid starvation"/>
    <property type="evidence" value="ECO:0007669"/>
    <property type="project" value="TreeGrafter"/>
</dbReference>
<keyword evidence="10" id="KW-0539">Nucleus</keyword>
<keyword evidence="6" id="KW-0509">mRNA transport</keyword>
<dbReference type="GO" id="GO:0034399">
    <property type="term" value="C:nuclear periphery"/>
    <property type="evidence" value="ECO:0007669"/>
    <property type="project" value="EnsemblFungi"/>
</dbReference>
<dbReference type="InterPro" id="IPR015943">
    <property type="entry name" value="WD40/YVTN_repeat-like_dom_sf"/>
</dbReference>
<dbReference type="FunFam" id="2.130.10.10:FF:000578">
    <property type="entry name" value="Nucleoporin seh1"/>
    <property type="match status" value="1"/>
</dbReference>
<dbReference type="OrthoDB" id="5566198at2759"/>
<evidence type="ECO:0000256" key="4">
    <source>
        <dbReference type="ARBA" id="ARBA00022574"/>
    </source>
</evidence>
<comment type="subcellular location">
    <subcellularLocation>
        <location evidence="11">Endomembrane system</location>
        <topology evidence="11">Peripheral membrane protein</topology>
        <orientation evidence="11">Cytoplasmic side</orientation>
    </subcellularLocation>
    <subcellularLocation>
        <location evidence="1">Nucleus</location>
        <location evidence="1">Nuclear pore complex</location>
    </subcellularLocation>
</comment>
<dbReference type="PANTHER" id="PTHR11024:SF3">
    <property type="entry name" value="NUCLEOPORIN SEH1"/>
    <property type="match status" value="1"/>
</dbReference>
<dbReference type="PANTHER" id="PTHR11024">
    <property type="entry name" value="NUCLEAR PORE COMPLEX PROTEIN SEC13 / SEH1 FAMILY MEMBER"/>
    <property type="match status" value="1"/>
</dbReference>
<dbReference type="SMART" id="SM00320">
    <property type="entry name" value="WD40"/>
    <property type="match status" value="5"/>
</dbReference>
<keyword evidence="8" id="KW-0811">Translocation</keyword>
<evidence type="ECO:0008006" key="15">
    <source>
        <dbReference type="Google" id="ProtNLM"/>
    </source>
</evidence>
<dbReference type="GO" id="GO:0031080">
    <property type="term" value="C:nuclear pore outer ring"/>
    <property type="evidence" value="ECO:0007669"/>
    <property type="project" value="EnsemblFungi"/>
</dbReference>
<evidence type="ECO:0000256" key="9">
    <source>
        <dbReference type="ARBA" id="ARBA00023132"/>
    </source>
</evidence>
<dbReference type="GO" id="GO:1904263">
    <property type="term" value="P:positive regulation of TORC1 signaling"/>
    <property type="evidence" value="ECO:0007669"/>
    <property type="project" value="TreeGrafter"/>
</dbReference>
<keyword evidence="7" id="KW-0653">Protein transport</keyword>
<evidence type="ECO:0000256" key="6">
    <source>
        <dbReference type="ARBA" id="ARBA00022816"/>
    </source>
</evidence>
<keyword evidence="3" id="KW-0813">Transport</keyword>
<evidence type="ECO:0000313" key="14">
    <source>
        <dbReference type="Proteomes" id="UP000095023"/>
    </source>
</evidence>
<dbReference type="Proteomes" id="UP000095023">
    <property type="component" value="Unassembled WGS sequence"/>
</dbReference>
<dbReference type="GO" id="GO:0005198">
    <property type="term" value="F:structural molecule activity"/>
    <property type="evidence" value="ECO:0007669"/>
    <property type="project" value="InterPro"/>
</dbReference>
<dbReference type="EMBL" id="KV453843">
    <property type="protein sequence ID" value="ODV88534.1"/>
    <property type="molecule type" value="Genomic_DNA"/>
</dbReference>
<keyword evidence="5" id="KW-0677">Repeat</keyword>
<dbReference type="InterPro" id="IPR001680">
    <property type="entry name" value="WD40_rpt"/>
</dbReference>
<comment type="similarity">
    <text evidence="2">Belongs to the WD repeat SEC13 family.</text>
</comment>
<evidence type="ECO:0000256" key="5">
    <source>
        <dbReference type="ARBA" id="ARBA00022737"/>
    </source>
</evidence>
<gene>
    <name evidence="13" type="ORF">CANCADRAFT_27282</name>
</gene>
<dbReference type="GO" id="GO:0061700">
    <property type="term" value="C:GATOR2 complex"/>
    <property type="evidence" value="ECO:0007669"/>
    <property type="project" value="EnsemblFungi"/>
</dbReference>
<dbReference type="SUPFAM" id="SSF50978">
    <property type="entry name" value="WD40 repeat-like"/>
    <property type="match status" value="1"/>
</dbReference>
<feature type="repeat" description="WD" evidence="12">
    <location>
        <begin position="290"/>
        <end position="322"/>
    </location>
</feature>
<keyword evidence="4 12" id="KW-0853">WD repeat</keyword>
<dbReference type="InterPro" id="IPR037363">
    <property type="entry name" value="Sec13/Seh1_fam"/>
</dbReference>
<reference evidence="14" key="1">
    <citation type="submission" date="2016-02" db="EMBL/GenBank/DDBJ databases">
        <title>Comparative genomics of biotechnologically important yeasts.</title>
        <authorList>
            <consortium name="DOE Joint Genome Institute"/>
            <person name="Riley R."/>
            <person name="Haridas S."/>
            <person name="Wolfe K.H."/>
            <person name="Lopes M.R."/>
            <person name="Hittinger C.T."/>
            <person name="Goker M."/>
            <person name="Salamov A."/>
            <person name="Wisecaver J."/>
            <person name="Long T.M."/>
            <person name="Aerts A.L."/>
            <person name="Barry K."/>
            <person name="Choi C."/>
            <person name="Clum A."/>
            <person name="Coughlan A.Y."/>
            <person name="Deshpande S."/>
            <person name="Douglass A.P."/>
            <person name="Hanson S.J."/>
            <person name="Klenk H.-P."/>
            <person name="Labutti K."/>
            <person name="Lapidus A."/>
            <person name="Lindquist E."/>
            <person name="Lipzen A."/>
            <person name="Meier-Kolthoff J.P."/>
            <person name="Ohm R.A."/>
            <person name="Otillar R.P."/>
            <person name="Pangilinan J."/>
            <person name="Peng Y."/>
            <person name="Rokas A."/>
            <person name="Rosa C.A."/>
            <person name="Scheuner C."/>
            <person name="Sibirny A.A."/>
            <person name="Slot J.C."/>
            <person name="Stielow J.B."/>
            <person name="Sun H."/>
            <person name="Kurtzman C.P."/>
            <person name="Blackwell M."/>
            <person name="Jeffries T.W."/>
            <person name="Grigoriev I.V."/>
        </authorList>
    </citation>
    <scope>NUCLEOTIDE SEQUENCE [LARGE SCALE GENOMIC DNA]</scope>
    <source>
        <strain evidence="14">NRRL Y-17796</strain>
    </source>
</reference>
<evidence type="ECO:0000313" key="13">
    <source>
        <dbReference type="EMBL" id="ODV88534.1"/>
    </source>
</evidence>
<evidence type="ECO:0000256" key="1">
    <source>
        <dbReference type="ARBA" id="ARBA00004567"/>
    </source>
</evidence>
<dbReference type="GO" id="GO:0051028">
    <property type="term" value="P:mRNA transport"/>
    <property type="evidence" value="ECO:0007669"/>
    <property type="project" value="UniProtKB-KW"/>
</dbReference>